<dbReference type="HOGENOM" id="CLU_1843337_0_0_10"/>
<name>C9LIY0_9BACT</name>
<organism evidence="1 2">
    <name type="scientific">Alloprevotella tannerae ATCC 51259</name>
    <dbReference type="NCBI Taxonomy" id="626522"/>
    <lineage>
        <taxon>Bacteria</taxon>
        <taxon>Pseudomonadati</taxon>
        <taxon>Bacteroidota</taxon>
        <taxon>Bacteroidia</taxon>
        <taxon>Bacteroidales</taxon>
        <taxon>Prevotellaceae</taxon>
        <taxon>Alloprevotella</taxon>
    </lineage>
</organism>
<reference evidence="1" key="1">
    <citation type="submission" date="2009-09" db="EMBL/GenBank/DDBJ databases">
        <authorList>
            <person name="Weinstock G."/>
            <person name="Sodergren E."/>
            <person name="Clifton S."/>
            <person name="Fulton L."/>
            <person name="Fulton B."/>
            <person name="Courtney L."/>
            <person name="Fronick C."/>
            <person name="Harrison M."/>
            <person name="Strong C."/>
            <person name="Farmer C."/>
            <person name="Delahaunty K."/>
            <person name="Markovic C."/>
            <person name="Hall O."/>
            <person name="Minx P."/>
            <person name="Tomlinson C."/>
            <person name="Mitreva M."/>
            <person name="Nelson J."/>
            <person name="Hou S."/>
            <person name="Wollam A."/>
            <person name="Pepin K.H."/>
            <person name="Johnson M."/>
            <person name="Bhonagiri V."/>
            <person name="Nash W.E."/>
            <person name="Warren W."/>
            <person name="Chinwalla A."/>
            <person name="Mardis E.R."/>
            <person name="Wilson R.K."/>
        </authorList>
    </citation>
    <scope>NUCLEOTIDE SEQUENCE [LARGE SCALE GENOMIC DNA]</scope>
    <source>
        <strain evidence="1">ATCC 51259</strain>
    </source>
</reference>
<gene>
    <name evidence="1" type="ORF">GCWU000325_02191</name>
</gene>
<proteinExistence type="predicted"/>
<comment type="caution">
    <text evidence="1">The sequence shown here is derived from an EMBL/GenBank/DDBJ whole genome shotgun (WGS) entry which is preliminary data.</text>
</comment>
<evidence type="ECO:0000313" key="1">
    <source>
        <dbReference type="EMBL" id="EEX70947.1"/>
    </source>
</evidence>
<evidence type="ECO:0000313" key="2">
    <source>
        <dbReference type="Proteomes" id="UP000003460"/>
    </source>
</evidence>
<dbReference type="Proteomes" id="UP000003460">
    <property type="component" value="Unassembled WGS sequence"/>
</dbReference>
<dbReference type="EMBL" id="ACIJ02000023">
    <property type="protein sequence ID" value="EEX70947.1"/>
    <property type="molecule type" value="Genomic_DNA"/>
</dbReference>
<dbReference type="STRING" id="626522.GCWU000325_02191"/>
<protein>
    <submittedName>
        <fullName evidence="1">Uncharacterized protein</fullName>
    </submittedName>
</protein>
<sequence length="139" mass="15845">MTDAFAAPRFARSFADSFFGWRFVFTARGVFAVCRCIAAILPLASPFSSRFYCRLRFVWQQQTMVWWGQTMVWWEQTIVWRQQTISCPGVRPSCMHFYKKESGTKVIESATAARKTAADASLFSSRGRLKRGKTGCTSA</sequence>
<keyword evidence="2" id="KW-1185">Reference proteome</keyword>
<dbReference type="AlphaFoldDB" id="C9LIY0"/>
<accession>C9LIY0</accession>